<dbReference type="Proteomes" id="UP001139104">
    <property type="component" value="Unassembled WGS sequence"/>
</dbReference>
<dbReference type="RefSeq" id="WP_243067303.1">
    <property type="nucleotide sequence ID" value="NZ_JAIVFK010000041.1"/>
</dbReference>
<evidence type="ECO:0000313" key="2">
    <source>
        <dbReference type="Proteomes" id="UP001139104"/>
    </source>
</evidence>
<dbReference type="Gene3D" id="2.60.120.620">
    <property type="entry name" value="q2cbj1_9rhob like domain"/>
    <property type="match status" value="1"/>
</dbReference>
<name>A0ABS9Z6U0_9HYPH</name>
<keyword evidence="2" id="KW-1185">Reference proteome</keyword>
<accession>A0ABS9Z6U0</accession>
<proteinExistence type="predicted"/>
<reference evidence="1" key="1">
    <citation type="journal article" date="2022" name="ISME J.">
        <title>Identification of active gaseous-alkane degraders at natural gas seeps.</title>
        <authorList>
            <person name="Farhan Ul Haque M."/>
            <person name="Hernandez M."/>
            <person name="Crombie A.T."/>
            <person name="Murrell J.C."/>
        </authorList>
    </citation>
    <scope>NUCLEOTIDE SEQUENCE</scope>
    <source>
        <strain evidence="1">PC2</strain>
    </source>
</reference>
<dbReference type="EMBL" id="JAIVFP010000001">
    <property type="protein sequence ID" value="MCI4683343.1"/>
    <property type="molecule type" value="Genomic_DNA"/>
</dbReference>
<evidence type="ECO:0008006" key="3">
    <source>
        <dbReference type="Google" id="ProtNLM"/>
    </source>
</evidence>
<sequence>MADTRYEELVAHAVKSIMDAEVWSKPYPHMIFRDFWPEDFYRELNAKRPEEKNYFQLNGANTRRQFTLFDGSCDAGDDERRALWKLASDVLSAPELEAAMRTRLDEGLKIRSNASKEGWPIPMYPRPVLYCDYDGYRIKPHPDTRRKVITMMIYMPEDDSQKALGTTLYRLSPQGLFSWKHFGLAEEKTVPFLPNSGCAFVVIHPAYDFLHTSWHGRESIAVDNDRPRFSILNTYYAEPVQKAVY</sequence>
<protein>
    <recommendedName>
        <fullName evidence="3">Prolyl 4-hydroxylase alpha subunit Fe(2+) 2OG dioxygenase domain-containing protein</fullName>
    </recommendedName>
</protein>
<organism evidence="1 2">
    <name type="scientific">Candidatus Rhodoblastus alkanivorans</name>
    <dbReference type="NCBI Taxonomy" id="2954117"/>
    <lineage>
        <taxon>Bacteria</taxon>
        <taxon>Pseudomonadati</taxon>
        <taxon>Pseudomonadota</taxon>
        <taxon>Alphaproteobacteria</taxon>
        <taxon>Hyphomicrobiales</taxon>
        <taxon>Rhodoblastaceae</taxon>
        <taxon>Rhodoblastus</taxon>
    </lineage>
</organism>
<evidence type="ECO:0000313" key="1">
    <source>
        <dbReference type="EMBL" id="MCI4683343.1"/>
    </source>
</evidence>
<comment type="caution">
    <text evidence="1">The sequence shown here is derived from an EMBL/GenBank/DDBJ whole genome shotgun (WGS) entry which is preliminary data.</text>
</comment>
<gene>
    <name evidence="1" type="ORF">K2U94_11280</name>
</gene>